<dbReference type="InParanoid" id="A0A1B6PGL7"/>
<dbReference type="AlphaFoldDB" id="A0A1B6PGL7"/>
<dbReference type="Gramene" id="KXG24836">
    <property type="protein sequence ID" value="KXG24836"/>
    <property type="gene ID" value="SORBI_3007G092700"/>
</dbReference>
<proteinExistence type="predicted"/>
<dbReference type="EMBL" id="CM000766">
    <property type="protein sequence ID" value="KXG24836.1"/>
    <property type="molecule type" value="Genomic_DNA"/>
</dbReference>
<protein>
    <submittedName>
        <fullName evidence="1">Uncharacterized protein</fullName>
    </submittedName>
</protein>
<evidence type="ECO:0000313" key="1">
    <source>
        <dbReference type="EMBL" id="KXG24836.1"/>
    </source>
</evidence>
<gene>
    <name evidence="1" type="ORF">SORBI_3007G092700</name>
</gene>
<accession>A0A1B6PGL7</accession>
<evidence type="ECO:0000313" key="2">
    <source>
        <dbReference type="Proteomes" id="UP000000768"/>
    </source>
</evidence>
<sequence length="144" mass="16119">MFRSSVCLRHLRKAPPPIAQSCRNRKFLNLRQRSFSFLLELATGITSPFLRSFSNLLRQRRLPFSGLLHGIELPQASHLRSSATATQASTESRPALISVASGIEPHATVLWIRPSVRRWLLLAADPPGSRAQHLGTRGFWLAVE</sequence>
<name>A0A1B6PGL7_SORBI</name>
<reference evidence="2" key="2">
    <citation type="journal article" date="2018" name="Plant J.">
        <title>The Sorghum bicolor reference genome: improved assembly, gene annotations, a transcriptome atlas, and signatures of genome organization.</title>
        <authorList>
            <person name="McCormick R.F."/>
            <person name="Truong S.K."/>
            <person name="Sreedasyam A."/>
            <person name="Jenkins J."/>
            <person name="Shu S."/>
            <person name="Sims D."/>
            <person name="Kennedy M."/>
            <person name="Amirebrahimi M."/>
            <person name="Weers B.D."/>
            <person name="McKinley B."/>
            <person name="Mattison A."/>
            <person name="Morishige D.T."/>
            <person name="Grimwood J."/>
            <person name="Schmutz J."/>
            <person name="Mullet J.E."/>
        </authorList>
    </citation>
    <scope>NUCLEOTIDE SEQUENCE [LARGE SCALE GENOMIC DNA]</scope>
    <source>
        <strain evidence="2">cv. BTx623</strain>
    </source>
</reference>
<reference evidence="1 2" key="1">
    <citation type="journal article" date="2009" name="Nature">
        <title>The Sorghum bicolor genome and the diversification of grasses.</title>
        <authorList>
            <person name="Paterson A.H."/>
            <person name="Bowers J.E."/>
            <person name="Bruggmann R."/>
            <person name="Dubchak I."/>
            <person name="Grimwood J."/>
            <person name="Gundlach H."/>
            <person name="Haberer G."/>
            <person name="Hellsten U."/>
            <person name="Mitros T."/>
            <person name="Poliakov A."/>
            <person name="Schmutz J."/>
            <person name="Spannagl M."/>
            <person name="Tang H."/>
            <person name="Wang X."/>
            <person name="Wicker T."/>
            <person name="Bharti A.K."/>
            <person name="Chapman J."/>
            <person name="Feltus F.A."/>
            <person name="Gowik U."/>
            <person name="Grigoriev I.V."/>
            <person name="Lyons E."/>
            <person name="Maher C.A."/>
            <person name="Martis M."/>
            <person name="Narechania A."/>
            <person name="Otillar R.P."/>
            <person name="Penning B.W."/>
            <person name="Salamov A.A."/>
            <person name="Wang Y."/>
            <person name="Zhang L."/>
            <person name="Carpita N.C."/>
            <person name="Freeling M."/>
            <person name="Gingle A.R."/>
            <person name="Hash C.T."/>
            <person name="Keller B."/>
            <person name="Klein P."/>
            <person name="Kresovich S."/>
            <person name="McCann M.C."/>
            <person name="Ming R."/>
            <person name="Peterson D.G."/>
            <person name="Mehboob-ur-Rahman"/>
            <person name="Ware D."/>
            <person name="Westhoff P."/>
            <person name="Mayer K.F."/>
            <person name="Messing J."/>
            <person name="Rokhsar D.S."/>
        </authorList>
    </citation>
    <scope>NUCLEOTIDE SEQUENCE [LARGE SCALE GENOMIC DNA]</scope>
    <source>
        <strain evidence="2">cv. BTx623</strain>
    </source>
</reference>
<keyword evidence="2" id="KW-1185">Reference proteome</keyword>
<organism evidence="1 2">
    <name type="scientific">Sorghum bicolor</name>
    <name type="common">Sorghum</name>
    <name type="synonym">Sorghum vulgare</name>
    <dbReference type="NCBI Taxonomy" id="4558"/>
    <lineage>
        <taxon>Eukaryota</taxon>
        <taxon>Viridiplantae</taxon>
        <taxon>Streptophyta</taxon>
        <taxon>Embryophyta</taxon>
        <taxon>Tracheophyta</taxon>
        <taxon>Spermatophyta</taxon>
        <taxon>Magnoliopsida</taxon>
        <taxon>Liliopsida</taxon>
        <taxon>Poales</taxon>
        <taxon>Poaceae</taxon>
        <taxon>PACMAD clade</taxon>
        <taxon>Panicoideae</taxon>
        <taxon>Andropogonodae</taxon>
        <taxon>Andropogoneae</taxon>
        <taxon>Sorghinae</taxon>
        <taxon>Sorghum</taxon>
    </lineage>
</organism>
<dbReference type="Proteomes" id="UP000000768">
    <property type="component" value="Chromosome 7"/>
</dbReference>